<dbReference type="Proteomes" id="UP000030302">
    <property type="component" value="Chromosome"/>
</dbReference>
<dbReference type="HOGENOM" id="CLU_3151577_0_0_4"/>
<protein>
    <submittedName>
        <fullName evidence="1">Uncharacterized protein</fullName>
    </submittedName>
</protein>
<evidence type="ECO:0000313" key="1">
    <source>
        <dbReference type="EMBL" id="AIY41437.1"/>
    </source>
</evidence>
<dbReference type="AlphaFoldDB" id="A0A0A1FF13"/>
<accession>A0A0A1FF13</accession>
<sequence length="48" mass="5639">MWQLRRNDVFLTGYNKPARSKMVEISALASVGWARLLQIFNIKFVEHC</sequence>
<name>A0A0A1FF13_9BURK</name>
<dbReference type="STRING" id="279058.LT85_2279"/>
<evidence type="ECO:0000313" key="2">
    <source>
        <dbReference type="Proteomes" id="UP000030302"/>
    </source>
</evidence>
<reference evidence="2" key="1">
    <citation type="journal article" date="2014" name="Soil Biol. Biochem.">
        <title>Structure and function of bacterial communities in ageing soils: Insights from the Mendocino ecological staircase.</title>
        <authorList>
            <person name="Uroz S."/>
            <person name="Tech J.J."/>
            <person name="Sawaya N.A."/>
            <person name="Frey-Klett P."/>
            <person name="Leveau J.H.J."/>
        </authorList>
    </citation>
    <scope>NUCLEOTIDE SEQUENCE [LARGE SCALE GENOMIC DNA]</scope>
    <source>
        <strain evidence="2">Cal35</strain>
    </source>
</reference>
<dbReference type="EMBL" id="CP009962">
    <property type="protein sequence ID" value="AIY41437.1"/>
    <property type="molecule type" value="Genomic_DNA"/>
</dbReference>
<organism evidence="1 2">
    <name type="scientific">Collimonas arenae</name>
    <dbReference type="NCBI Taxonomy" id="279058"/>
    <lineage>
        <taxon>Bacteria</taxon>
        <taxon>Pseudomonadati</taxon>
        <taxon>Pseudomonadota</taxon>
        <taxon>Betaproteobacteria</taxon>
        <taxon>Burkholderiales</taxon>
        <taxon>Oxalobacteraceae</taxon>
        <taxon>Collimonas</taxon>
    </lineage>
</organism>
<gene>
    <name evidence="1" type="ORF">LT85_2279</name>
</gene>
<proteinExistence type="predicted"/>
<keyword evidence="2" id="KW-1185">Reference proteome</keyword>
<dbReference type="KEGG" id="care:LT85_2279"/>